<evidence type="ECO:0000256" key="4">
    <source>
        <dbReference type="HAMAP-Rule" id="MF_00626"/>
    </source>
</evidence>
<dbReference type="Pfam" id="PF03418">
    <property type="entry name" value="Peptidase_A25"/>
    <property type="match status" value="2"/>
</dbReference>
<comment type="PTM">
    <text evidence="4">Autoproteolytically processed. The inactive tetrameric zymogen termed p46 autoprocesses to a smaller form termed p41, which is active only during spore germination.</text>
</comment>
<keyword evidence="1 4" id="KW-0645">Protease</keyword>
<comment type="function">
    <text evidence="4">Initiates the rapid degradation of small, acid-soluble proteins during spore germination.</text>
</comment>
<proteinExistence type="inferred from homology"/>
<organism evidence="5 6">
    <name type="scientific">Thermodesulfitimonas autotrophica</name>
    <dbReference type="NCBI Taxonomy" id="1894989"/>
    <lineage>
        <taxon>Bacteria</taxon>
        <taxon>Bacillati</taxon>
        <taxon>Bacillota</taxon>
        <taxon>Clostridia</taxon>
        <taxon>Thermoanaerobacterales</taxon>
        <taxon>Thermoanaerobacteraceae</taxon>
        <taxon>Thermodesulfitimonas</taxon>
    </lineage>
</organism>
<dbReference type="Proteomes" id="UP000282654">
    <property type="component" value="Unassembled WGS sequence"/>
</dbReference>
<evidence type="ECO:0000313" key="6">
    <source>
        <dbReference type="Proteomes" id="UP000282654"/>
    </source>
</evidence>
<dbReference type="GO" id="GO:0009847">
    <property type="term" value="P:spore germination"/>
    <property type="evidence" value="ECO:0007669"/>
    <property type="project" value="UniProtKB-UniRule"/>
</dbReference>
<dbReference type="InterPro" id="IPR023430">
    <property type="entry name" value="Pept_HybD-like_dom_sf"/>
</dbReference>
<comment type="catalytic activity">
    <reaction evidence="4">
        <text>Endopeptidase action with P4 Glu or Asp, P1 preferably Glu &gt; Asp, P1' hydrophobic and P2' Ala.</text>
        <dbReference type="EC" id="3.4.24.78"/>
    </reaction>
</comment>
<feature type="propeptide" id="PRO_5018344808" evidence="4">
    <location>
        <begin position="1"/>
        <end position="3"/>
    </location>
</feature>
<evidence type="ECO:0000313" key="5">
    <source>
        <dbReference type="EMBL" id="RPF42591.1"/>
    </source>
</evidence>
<dbReference type="GO" id="GO:0006508">
    <property type="term" value="P:proteolysis"/>
    <property type="evidence" value="ECO:0007669"/>
    <property type="project" value="UniProtKB-UniRule"/>
</dbReference>
<comment type="similarity">
    <text evidence="4">Belongs to the peptidase A25 family.</text>
</comment>
<dbReference type="OrthoDB" id="9777293at2"/>
<dbReference type="NCBIfam" id="TIGR01441">
    <property type="entry name" value="GPR"/>
    <property type="match status" value="1"/>
</dbReference>
<evidence type="ECO:0000256" key="1">
    <source>
        <dbReference type="ARBA" id="ARBA00022670"/>
    </source>
</evidence>
<sequence>MLDLAVEAHELARARTGTEIPGVTVERETLPYATVTTVRVETAEAERIMQKPRGTYITIEAPALRDNNRRAHKPIVELLAQKLRLLLQNLNLPETASVLVVGLGNWHATPDALGPRTIDYTLVTRHLHRYAPQELRGGMREVSAIAPGVLGITGIETAEIIRGVVEKIRPALIITVDALAARNVERITTSIQLADTGISPGSGIGNDRTGINYETMGVPVIAIGVPTVVHAAFIASDAMEKLWQELNKNPNLQRVYKFLHPELVQNVVDTLLAPFGGRLMVTPKEIDSLIQNTAKIIAGGIATALHPGIPAEEFSLYLG</sequence>
<evidence type="ECO:0000256" key="2">
    <source>
        <dbReference type="ARBA" id="ARBA00022801"/>
    </source>
</evidence>
<keyword evidence="3 4" id="KW-0865">Zymogen</keyword>
<gene>
    <name evidence="4" type="primary">gpr</name>
    <name evidence="5" type="ORF">EDD75_1692</name>
</gene>
<dbReference type="Gene3D" id="3.40.50.1450">
    <property type="entry name" value="HybD-like"/>
    <property type="match status" value="1"/>
</dbReference>
<dbReference type="RefSeq" id="WP_123930933.1">
    <property type="nucleotide sequence ID" value="NZ_RKRE01000003.1"/>
</dbReference>
<dbReference type="PIRSF" id="PIRSF019549">
    <property type="entry name" value="Peptidase_A25"/>
    <property type="match status" value="1"/>
</dbReference>
<accession>A0A3N5BEZ3</accession>
<feature type="chain" id="PRO_5023546218" description="Germination protease" evidence="4">
    <location>
        <begin position="4"/>
        <end position="319"/>
    </location>
</feature>
<comment type="subunit">
    <text evidence="4">Homotetramer.</text>
</comment>
<dbReference type="AlphaFoldDB" id="A0A3N5BEZ3"/>
<dbReference type="EMBL" id="RKRE01000003">
    <property type="protein sequence ID" value="RPF42591.1"/>
    <property type="molecule type" value="Genomic_DNA"/>
</dbReference>
<dbReference type="InterPro" id="IPR005080">
    <property type="entry name" value="Peptidase_A25"/>
</dbReference>
<evidence type="ECO:0000256" key="3">
    <source>
        <dbReference type="ARBA" id="ARBA00023145"/>
    </source>
</evidence>
<keyword evidence="2 4" id="KW-0378">Hydrolase</keyword>
<reference evidence="5 6" key="1">
    <citation type="submission" date="2018-11" db="EMBL/GenBank/DDBJ databases">
        <title>Genomic Encyclopedia of Type Strains, Phase IV (KMG-IV): sequencing the most valuable type-strain genomes for metagenomic binning, comparative biology and taxonomic classification.</title>
        <authorList>
            <person name="Goeker M."/>
        </authorList>
    </citation>
    <scope>NUCLEOTIDE SEQUENCE [LARGE SCALE GENOMIC DNA]</scope>
    <source>
        <strain evidence="5 6">DSM 102936</strain>
    </source>
</reference>
<dbReference type="SUPFAM" id="SSF53163">
    <property type="entry name" value="HybD-like"/>
    <property type="match status" value="1"/>
</dbReference>
<comment type="caution">
    <text evidence="5">The sequence shown here is derived from an EMBL/GenBank/DDBJ whole genome shotgun (WGS) entry which is preliminary data.</text>
</comment>
<dbReference type="GO" id="GO:0004222">
    <property type="term" value="F:metalloendopeptidase activity"/>
    <property type="evidence" value="ECO:0007669"/>
    <property type="project" value="UniProtKB-UniRule"/>
</dbReference>
<dbReference type="EC" id="3.4.24.78" evidence="4"/>
<keyword evidence="6" id="KW-1185">Reference proteome</keyword>
<name>A0A3N5BEZ3_9THEO</name>
<dbReference type="HAMAP" id="MF_00626">
    <property type="entry name" value="Germination_prot"/>
    <property type="match status" value="1"/>
</dbReference>
<protein>
    <recommendedName>
        <fullName evidence="4">Germination protease</fullName>
        <ecNumber evidence="4">3.4.24.78</ecNumber>
    </recommendedName>
    <alternativeName>
        <fullName evidence="4">GPR endopeptidase</fullName>
    </alternativeName>
    <alternativeName>
        <fullName evidence="4">Germination proteinase</fullName>
    </alternativeName>
    <alternativeName>
        <fullName evidence="4">Spore protease</fullName>
    </alternativeName>
</protein>